<dbReference type="PROSITE" id="PS50109">
    <property type="entry name" value="HIS_KIN"/>
    <property type="match status" value="1"/>
</dbReference>
<dbReference type="FunFam" id="3.30.565.10:FF:000006">
    <property type="entry name" value="Sensor histidine kinase WalK"/>
    <property type="match status" value="1"/>
</dbReference>
<dbReference type="Pfam" id="PF02518">
    <property type="entry name" value="HATPase_c"/>
    <property type="match status" value="1"/>
</dbReference>
<feature type="domain" description="Histidine kinase" evidence="14">
    <location>
        <begin position="279"/>
        <end position="500"/>
    </location>
</feature>
<dbReference type="SUPFAM" id="SSF55874">
    <property type="entry name" value="ATPase domain of HSP90 chaperone/DNA topoisomerase II/histidine kinase"/>
    <property type="match status" value="1"/>
</dbReference>
<dbReference type="SMART" id="SM00387">
    <property type="entry name" value="HATPase_c"/>
    <property type="match status" value="1"/>
</dbReference>
<keyword evidence="17" id="KW-1185">Reference proteome</keyword>
<evidence type="ECO:0000313" key="16">
    <source>
        <dbReference type="EMBL" id="NYG07224.1"/>
    </source>
</evidence>
<evidence type="ECO:0000256" key="3">
    <source>
        <dbReference type="ARBA" id="ARBA00004236"/>
    </source>
</evidence>
<evidence type="ECO:0000259" key="14">
    <source>
        <dbReference type="PROSITE" id="PS50109"/>
    </source>
</evidence>
<dbReference type="Gene3D" id="6.10.340.10">
    <property type="match status" value="1"/>
</dbReference>
<dbReference type="SMART" id="SM00388">
    <property type="entry name" value="HisKA"/>
    <property type="match status" value="1"/>
</dbReference>
<dbReference type="RefSeq" id="WP_179421598.1">
    <property type="nucleotide sequence ID" value="NZ_JACCAB010000001.1"/>
</dbReference>
<dbReference type="CDD" id="cd06225">
    <property type="entry name" value="HAMP"/>
    <property type="match status" value="1"/>
</dbReference>
<protein>
    <recommendedName>
        <fullName evidence="4">histidine kinase</fullName>
        <ecNumber evidence="4">2.7.13.3</ecNumber>
    </recommendedName>
</protein>
<name>A0A852WKI0_9MICO</name>
<dbReference type="Gene3D" id="3.30.565.10">
    <property type="entry name" value="Histidine kinase-like ATPase, C-terminal domain"/>
    <property type="match status" value="1"/>
</dbReference>
<evidence type="ECO:0000256" key="9">
    <source>
        <dbReference type="ARBA" id="ARBA00022989"/>
    </source>
</evidence>
<dbReference type="GO" id="GO:0005509">
    <property type="term" value="F:calcium ion binding"/>
    <property type="evidence" value="ECO:0007669"/>
    <property type="project" value="UniProtKB-ARBA"/>
</dbReference>
<dbReference type="Pfam" id="PF00672">
    <property type="entry name" value="HAMP"/>
    <property type="match status" value="1"/>
</dbReference>
<feature type="domain" description="HAMP" evidence="15">
    <location>
        <begin position="211"/>
        <end position="264"/>
    </location>
</feature>
<comment type="catalytic activity">
    <reaction evidence="1">
        <text>ATP + protein L-histidine = ADP + protein N-phospho-L-histidine.</text>
        <dbReference type="EC" id="2.7.13.3"/>
    </reaction>
</comment>
<comment type="caution">
    <text evidence="16">The sequence shown here is derived from an EMBL/GenBank/DDBJ whole genome shotgun (WGS) entry which is preliminary data.</text>
</comment>
<dbReference type="Proteomes" id="UP000573599">
    <property type="component" value="Unassembled WGS sequence"/>
</dbReference>
<dbReference type="SMART" id="SM00304">
    <property type="entry name" value="HAMP"/>
    <property type="match status" value="1"/>
</dbReference>
<evidence type="ECO:0000256" key="1">
    <source>
        <dbReference type="ARBA" id="ARBA00000085"/>
    </source>
</evidence>
<dbReference type="InterPro" id="IPR036890">
    <property type="entry name" value="HATPase_C_sf"/>
</dbReference>
<evidence type="ECO:0000313" key="17">
    <source>
        <dbReference type="Proteomes" id="UP000573599"/>
    </source>
</evidence>
<gene>
    <name evidence="16" type="ORF">BJ986_001711</name>
</gene>
<keyword evidence="6 16" id="KW-0808">Transferase</keyword>
<dbReference type="InterPro" id="IPR005467">
    <property type="entry name" value="His_kinase_dom"/>
</dbReference>
<dbReference type="Gene3D" id="1.10.287.130">
    <property type="match status" value="1"/>
</dbReference>
<evidence type="ECO:0000256" key="2">
    <source>
        <dbReference type="ARBA" id="ARBA00001968"/>
    </source>
</evidence>
<dbReference type="InterPro" id="IPR003661">
    <property type="entry name" value="HisK_dim/P_dom"/>
</dbReference>
<evidence type="ECO:0000256" key="8">
    <source>
        <dbReference type="ARBA" id="ARBA00022777"/>
    </source>
</evidence>
<sequence length="508" mass="53884">MGTTASPAQAVHATIGPAPAKASPGERVRHRLEDLPLRIRLIAVMVLLLLLALTVTASATAALMRRDLMGRVDDDLQRAYPTVAQQALDALRAPARSRLPSGYAVVFYPTDGTTPVEIDPTGASDRPAVPASLAITDPRVDSPAAFTIRTKDGSGQWRAVAGRLRDNSATFIVAVPLASVSHTVRRLVLVEVLIGLVVLAACAVMGWYAVHRAFRPLRQIEDTAAAIADGDLARRIPTRTAKDEVTSLSRSLNVMLAQIEQSFAAREASEERMRQFVADASHELRTPLAAVRGYAELYRQGAVKEPEEVASAMTRIEGEATRMGGLVEDLLMLARLDDQRPLRFAPVDLTVLAADAAQDARAIDPTRPIAVTGLWGPLGPTVVPGDDGKLRQLVANLVSNALNHTPPGSPLEIAVGTRESDHQAVVEVRDHGPGVDPDKARKVFERFYRADPSRVRGTGGGNGLGLAIAAAIVNSHRGRIGVAQTAGGGATFIVELPTANSQAAPSTS</sequence>
<dbReference type="SUPFAM" id="SSF47384">
    <property type="entry name" value="Homodimeric domain of signal transducing histidine kinase"/>
    <property type="match status" value="1"/>
</dbReference>
<dbReference type="GO" id="GO:0005886">
    <property type="term" value="C:plasma membrane"/>
    <property type="evidence" value="ECO:0007669"/>
    <property type="project" value="UniProtKB-SubCell"/>
</dbReference>
<accession>A0A852WKI0</accession>
<feature type="region of interest" description="Disordered" evidence="12">
    <location>
        <begin position="1"/>
        <end position="25"/>
    </location>
</feature>
<dbReference type="EMBL" id="JACCAB010000001">
    <property type="protein sequence ID" value="NYG07224.1"/>
    <property type="molecule type" value="Genomic_DNA"/>
</dbReference>
<reference evidence="16 17" key="1">
    <citation type="submission" date="2020-07" db="EMBL/GenBank/DDBJ databases">
        <title>Sequencing the genomes of 1000 actinobacteria strains.</title>
        <authorList>
            <person name="Klenk H.-P."/>
        </authorList>
    </citation>
    <scope>NUCLEOTIDE SEQUENCE [LARGE SCALE GENOMIC DNA]</scope>
    <source>
        <strain evidence="16 17">DSM 23987</strain>
    </source>
</reference>
<evidence type="ECO:0000256" key="12">
    <source>
        <dbReference type="SAM" id="MobiDB-lite"/>
    </source>
</evidence>
<keyword evidence="8 16" id="KW-0418">Kinase</keyword>
<dbReference type="SUPFAM" id="SSF158472">
    <property type="entry name" value="HAMP domain-like"/>
    <property type="match status" value="1"/>
</dbReference>
<organism evidence="16 17">
    <name type="scientific">Pedococcus badiiscoriae</name>
    <dbReference type="NCBI Taxonomy" id="642776"/>
    <lineage>
        <taxon>Bacteria</taxon>
        <taxon>Bacillati</taxon>
        <taxon>Actinomycetota</taxon>
        <taxon>Actinomycetes</taxon>
        <taxon>Micrococcales</taxon>
        <taxon>Intrasporangiaceae</taxon>
        <taxon>Pedococcus</taxon>
    </lineage>
</organism>
<dbReference type="CDD" id="cd00082">
    <property type="entry name" value="HisKA"/>
    <property type="match status" value="1"/>
</dbReference>
<dbReference type="InterPro" id="IPR004358">
    <property type="entry name" value="Sig_transdc_His_kin-like_C"/>
</dbReference>
<dbReference type="PANTHER" id="PTHR45436:SF5">
    <property type="entry name" value="SENSOR HISTIDINE KINASE TRCS"/>
    <property type="match status" value="1"/>
</dbReference>
<comment type="cofactor">
    <cofactor evidence="2">
        <name>a divalent metal cation</name>
        <dbReference type="ChEBI" id="CHEBI:60240"/>
    </cofactor>
</comment>
<feature type="transmembrane region" description="Helical" evidence="13">
    <location>
        <begin position="41"/>
        <end position="63"/>
    </location>
</feature>
<keyword evidence="5" id="KW-0597">Phosphoprotein</keyword>
<comment type="subcellular location">
    <subcellularLocation>
        <location evidence="3">Cell membrane</location>
    </subcellularLocation>
</comment>
<dbReference type="InterPro" id="IPR003660">
    <property type="entry name" value="HAMP_dom"/>
</dbReference>
<dbReference type="EC" id="2.7.13.3" evidence="4"/>
<dbReference type="PANTHER" id="PTHR45436">
    <property type="entry name" value="SENSOR HISTIDINE KINASE YKOH"/>
    <property type="match status" value="1"/>
</dbReference>
<evidence type="ECO:0000256" key="5">
    <source>
        <dbReference type="ARBA" id="ARBA00022553"/>
    </source>
</evidence>
<evidence type="ECO:0000256" key="13">
    <source>
        <dbReference type="SAM" id="Phobius"/>
    </source>
</evidence>
<dbReference type="CDD" id="cd00075">
    <property type="entry name" value="HATPase"/>
    <property type="match status" value="1"/>
</dbReference>
<evidence type="ECO:0000256" key="10">
    <source>
        <dbReference type="ARBA" id="ARBA00023012"/>
    </source>
</evidence>
<dbReference type="InterPro" id="IPR036097">
    <property type="entry name" value="HisK_dim/P_sf"/>
</dbReference>
<keyword evidence="10" id="KW-0902">Two-component regulatory system</keyword>
<keyword evidence="9 13" id="KW-1133">Transmembrane helix</keyword>
<dbReference type="FunFam" id="1.10.287.130:FF:000001">
    <property type="entry name" value="Two-component sensor histidine kinase"/>
    <property type="match status" value="1"/>
</dbReference>
<dbReference type="PRINTS" id="PR00344">
    <property type="entry name" value="BCTRLSENSOR"/>
</dbReference>
<evidence type="ECO:0000259" key="15">
    <source>
        <dbReference type="PROSITE" id="PS50885"/>
    </source>
</evidence>
<dbReference type="InterPro" id="IPR003594">
    <property type="entry name" value="HATPase_dom"/>
</dbReference>
<dbReference type="AlphaFoldDB" id="A0A852WKI0"/>
<dbReference type="PROSITE" id="PS50885">
    <property type="entry name" value="HAMP"/>
    <property type="match status" value="1"/>
</dbReference>
<evidence type="ECO:0000256" key="11">
    <source>
        <dbReference type="ARBA" id="ARBA00023136"/>
    </source>
</evidence>
<proteinExistence type="predicted"/>
<evidence type="ECO:0000256" key="6">
    <source>
        <dbReference type="ARBA" id="ARBA00022679"/>
    </source>
</evidence>
<evidence type="ECO:0000256" key="7">
    <source>
        <dbReference type="ARBA" id="ARBA00022692"/>
    </source>
</evidence>
<keyword evidence="11 13" id="KW-0472">Membrane</keyword>
<dbReference type="GO" id="GO:0000155">
    <property type="term" value="F:phosphorelay sensor kinase activity"/>
    <property type="evidence" value="ECO:0007669"/>
    <property type="project" value="InterPro"/>
</dbReference>
<dbReference type="InterPro" id="IPR050428">
    <property type="entry name" value="TCS_sensor_his_kinase"/>
</dbReference>
<keyword evidence="7 13" id="KW-0812">Transmembrane</keyword>
<evidence type="ECO:0000256" key="4">
    <source>
        <dbReference type="ARBA" id="ARBA00012438"/>
    </source>
</evidence>
<feature type="transmembrane region" description="Helical" evidence="13">
    <location>
        <begin position="187"/>
        <end position="210"/>
    </location>
</feature>
<dbReference type="Pfam" id="PF00512">
    <property type="entry name" value="HisKA"/>
    <property type="match status" value="1"/>
</dbReference>